<dbReference type="PANTHER" id="PTHR44845:SF6">
    <property type="entry name" value="BETA-ALANINE-ACTIVATING ENZYME"/>
    <property type="match status" value="1"/>
</dbReference>
<dbReference type="Gene3D" id="3.40.50.12780">
    <property type="entry name" value="N-terminal domain of ligase-like"/>
    <property type="match status" value="1"/>
</dbReference>
<evidence type="ECO:0000256" key="3">
    <source>
        <dbReference type="SAM" id="MobiDB-lite"/>
    </source>
</evidence>
<dbReference type="InterPro" id="IPR000873">
    <property type="entry name" value="AMP-dep_synth/lig_dom"/>
</dbReference>
<keyword evidence="6" id="KW-1185">Reference proteome</keyword>
<reference evidence="5" key="1">
    <citation type="submission" date="2017-08" db="EMBL/GenBank/DDBJ databases">
        <authorList>
            <person name="Polle J.E."/>
            <person name="Barry K."/>
            <person name="Cushman J."/>
            <person name="Schmutz J."/>
            <person name="Tran D."/>
            <person name="Hathwaick L.T."/>
            <person name="Yim W.C."/>
            <person name="Jenkins J."/>
            <person name="Mckie-Krisberg Z.M."/>
            <person name="Prochnik S."/>
            <person name="Lindquist E."/>
            <person name="Dockter R.B."/>
            <person name="Adam C."/>
            <person name="Molina H."/>
            <person name="Bunkerborg J."/>
            <person name="Jin E."/>
            <person name="Buchheim M."/>
            <person name="Magnuson J."/>
        </authorList>
    </citation>
    <scope>NUCLEOTIDE SEQUENCE</scope>
    <source>
        <strain evidence="5">CCAP 19/18</strain>
    </source>
</reference>
<feature type="domain" description="AMP-dependent synthetase/ligase" evidence="4">
    <location>
        <begin position="46"/>
        <end position="202"/>
    </location>
</feature>
<dbReference type="Pfam" id="PF00501">
    <property type="entry name" value="AMP-binding"/>
    <property type="match status" value="1"/>
</dbReference>
<evidence type="ECO:0000256" key="1">
    <source>
        <dbReference type="ARBA" id="ARBA00022450"/>
    </source>
</evidence>
<sequence>VSQAASHLRQLLPSQPHAAGCLGLLSPDTCSKEDAPTPEGSGVPLVGLFMEQSLHYISAVLACLAAGCAFMPLDPSWPEARLQSILRTAQPLAILFDGHISSSLEGQRAHLVGSGVAVIDVAQLLSQGAGQGDCSEERRCQRDESQLPLQQQPQQQPQQQQRLMVQQESDGDEPQRRLHGTYRSLPYFCVMFTSGSTGLPAGEEGHPS</sequence>
<feature type="non-terminal residue" evidence="5">
    <location>
        <position position="1"/>
    </location>
</feature>
<feature type="compositionally biased region" description="Low complexity" evidence="3">
    <location>
        <begin position="146"/>
        <end position="167"/>
    </location>
</feature>
<evidence type="ECO:0000259" key="4">
    <source>
        <dbReference type="Pfam" id="PF00501"/>
    </source>
</evidence>
<dbReference type="EMBL" id="MU073281">
    <property type="protein sequence ID" value="KAF5825405.1"/>
    <property type="molecule type" value="Genomic_DNA"/>
</dbReference>
<protein>
    <submittedName>
        <fullName evidence="5">AMP-binding enzyme-domain-containing protein</fullName>
    </submittedName>
</protein>
<proteinExistence type="predicted"/>
<organism evidence="5 6">
    <name type="scientific">Dunaliella salina</name>
    <name type="common">Green alga</name>
    <name type="synonym">Protococcus salinus</name>
    <dbReference type="NCBI Taxonomy" id="3046"/>
    <lineage>
        <taxon>Eukaryota</taxon>
        <taxon>Viridiplantae</taxon>
        <taxon>Chlorophyta</taxon>
        <taxon>core chlorophytes</taxon>
        <taxon>Chlorophyceae</taxon>
        <taxon>CS clade</taxon>
        <taxon>Chlamydomonadales</taxon>
        <taxon>Dunaliellaceae</taxon>
        <taxon>Dunaliella</taxon>
    </lineage>
</organism>
<evidence type="ECO:0000313" key="6">
    <source>
        <dbReference type="Proteomes" id="UP000815325"/>
    </source>
</evidence>
<dbReference type="PANTHER" id="PTHR44845">
    <property type="entry name" value="CARRIER DOMAIN-CONTAINING PROTEIN"/>
    <property type="match status" value="1"/>
</dbReference>
<feature type="region of interest" description="Disordered" evidence="3">
    <location>
        <begin position="142"/>
        <end position="178"/>
    </location>
</feature>
<dbReference type="InterPro" id="IPR042099">
    <property type="entry name" value="ANL_N_sf"/>
</dbReference>
<name>A0ABQ7FS61_DUNSA</name>
<accession>A0ABQ7FS61</accession>
<keyword evidence="2" id="KW-0597">Phosphoprotein</keyword>
<dbReference type="SUPFAM" id="SSF56801">
    <property type="entry name" value="Acetyl-CoA synthetase-like"/>
    <property type="match status" value="1"/>
</dbReference>
<keyword evidence="1" id="KW-0596">Phosphopantetheine</keyword>
<gene>
    <name evidence="5" type="ORF">DUNSADRAFT_10506</name>
</gene>
<evidence type="ECO:0000313" key="5">
    <source>
        <dbReference type="EMBL" id="KAF5825405.1"/>
    </source>
</evidence>
<evidence type="ECO:0000256" key="2">
    <source>
        <dbReference type="ARBA" id="ARBA00022553"/>
    </source>
</evidence>
<dbReference type="Proteomes" id="UP000815325">
    <property type="component" value="Unassembled WGS sequence"/>
</dbReference>
<comment type="caution">
    <text evidence="5">The sequence shown here is derived from an EMBL/GenBank/DDBJ whole genome shotgun (WGS) entry which is preliminary data.</text>
</comment>